<evidence type="ECO:0000256" key="1">
    <source>
        <dbReference type="ARBA" id="ARBA00008061"/>
    </source>
</evidence>
<keyword evidence="3" id="KW-0378">Hydrolase</keyword>
<dbReference type="Gene3D" id="3.20.20.80">
    <property type="entry name" value="Glycosidases"/>
    <property type="match status" value="1"/>
</dbReference>
<dbReference type="RefSeq" id="WP_010925434.1">
    <property type="nucleotide sequence ID" value="NC_002771.1"/>
</dbReference>
<dbReference type="HOGENOM" id="CLU_006462_1_2_14"/>
<keyword evidence="3" id="KW-0326">Glycosidase</keyword>
<dbReference type="InterPro" id="IPR013780">
    <property type="entry name" value="Glyco_hydro_b"/>
</dbReference>
<evidence type="ECO:0000313" key="4">
    <source>
        <dbReference type="Proteomes" id="UP000000528"/>
    </source>
</evidence>
<dbReference type="GO" id="GO:0004556">
    <property type="term" value="F:alpha-amylase activity"/>
    <property type="evidence" value="ECO:0007669"/>
    <property type="project" value="TreeGrafter"/>
</dbReference>
<gene>
    <name evidence="3" type="ordered locus">MYPU_6330</name>
</gene>
<dbReference type="EMBL" id="AL445565">
    <property type="protein sequence ID" value="CAC13806.1"/>
    <property type="molecule type" value="Genomic_DNA"/>
</dbReference>
<evidence type="ECO:0000313" key="3">
    <source>
        <dbReference type="EMBL" id="CAC13806.1"/>
    </source>
</evidence>
<dbReference type="InterPro" id="IPR017853">
    <property type="entry name" value="GH"/>
</dbReference>
<protein>
    <submittedName>
        <fullName evidence="3">OLIGO-1,6-GLUCOSIDASE (SUCRASE-ISOMALTASE) (LIMIT DEXTRINASE)(ISOMALTASE) (DEXTRIN 6-ALPHA-D-GLUCANOHYDROLASE)</fullName>
        <ecNumber evidence="3">3.2.1.10</ecNumber>
    </submittedName>
</protein>
<dbReference type="Gene3D" id="3.90.400.10">
    <property type="entry name" value="Oligo-1,6-glucosidase, Domain 2"/>
    <property type="match status" value="1"/>
</dbReference>
<dbReference type="CAZy" id="GH13">
    <property type="family name" value="Glycoside Hydrolase Family 13"/>
</dbReference>
<dbReference type="AlphaFoldDB" id="Q98PT6"/>
<accession>Q98PT6</accession>
<comment type="similarity">
    <text evidence="1">Belongs to the glycosyl hydrolase 13 family.</text>
</comment>
<reference evidence="3 4" key="1">
    <citation type="journal article" date="2001" name="Nucleic Acids Res.">
        <title>The complete genome sequence of the murine respiratory pathogen Mycoplasma pulmonis.</title>
        <authorList>
            <person name="Chambaud I."/>
            <person name="Heilig R."/>
            <person name="Ferris S."/>
            <person name="Barbe V."/>
            <person name="Samson D."/>
            <person name="Galisson F."/>
            <person name="Moszer I."/>
            <person name="Dybvig K."/>
            <person name="Wroblewski H."/>
            <person name="Viari A."/>
            <person name="Rocha E.P.C."/>
            <person name="Blanchard A."/>
        </authorList>
    </citation>
    <scope>NUCLEOTIDE SEQUENCE [LARGE SCALE GENOMIC DNA]</scope>
    <source>
        <strain evidence="3 4">UAB CTIP</strain>
    </source>
</reference>
<sequence>MKTKISKWNEKIIYQIFPRSFYDSNNDGNGDLKGIINKLKYLKLLGINAIWLCPIYETDFVDAGYDVSNYKEVWKKFGTINDFKELVKEAKKYDIDIIMDIVLNHTSTNHVWFKKAIESENNPEHNYYIWTKNPKNEESIFGGSAWEYVPNLNKYYFHLFSKEQADLNWESNETISAMVDVVNYWYNLGVKGFRLDAIQHVHKELKDEQFSHSFSSKMVAFLQKFLNQVKKDKDDIFFIAEASGITPEKVLKYSKDEEKIADNFFNFSTWYVGWGKQTGRNGYDPNWTVDNLVNDNFIEYQNNDKIENLMITNFLSSHDTSRAISRWGNENLFWKESAKSLALFQFMQKGLQCILYGEEIGMLNSVFKTRDDFRDIDVYNSYQLFVDKNKVYTEEEMTRFHNINSRDHSRLPMIWNNKTNYGFNDGFKPWIQFGKYFKNASVEEQIEDQNSIFYFYKNLIEARNKYKNILVYGKSFFEFEKDKKLIKITRQDKDNNYIISLINLTPREIEINDQDLGEILLTTYTDKKEFKNILRPYESIMFLR</sequence>
<dbReference type="BioCyc" id="MPUL272635:G1GT6-641-MONOMER"/>
<feature type="domain" description="Glycosyl hydrolase family 13 catalytic" evidence="2">
    <location>
        <begin position="15"/>
        <end position="410"/>
    </location>
</feature>
<dbReference type="STRING" id="272635.gene:17577240"/>
<proteinExistence type="inferred from homology"/>
<evidence type="ECO:0000259" key="2">
    <source>
        <dbReference type="SMART" id="SM00642"/>
    </source>
</evidence>
<dbReference type="PANTHER" id="PTHR10357">
    <property type="entry name" value="ALPHA-AMYLASE FAMILY MEMBER"/>
    <property type="match status" value="1"/>
</dbReference>
<dbReference type="Pfam" id="PF00128">
    <property type="entry name" value="Alpha-amylase"/>
    <property type="match status" value="1"/>
</dbReference>
<dbReference type="PIR" id="A99591">
    <property type="entry name" value="A99591"/>
</dbReference>
<dbReference type="PANTHER" id="PTHR10357:SF179">
    <property type="entry name" value="NEUTRAL AND BASIC AMINO ACID TRANSPORT PROTEIN RBAT"/>
    <property type="match status" value="1"/>
</dbReference>
<name>Q98PT6_MYCPU</name>
<dbReference type="GO" id="GO:0009313">
    <property type="term" value="P:oligosaccharide catabolic process"/>
    <property type="evidence" value="ECO:0007669"/>
    <property type="project" value="TreeGrafter"/>
</dbReference>
<dbReference type="Gene3D" id="2.60.40.1180">
    <property type="entry name" value="Golgi alpha-mannosidase II"/>
    <property type="match status" value="1"/>
</dbReference>
<dbReference type="InterPro" id="IPR006047">
    <property type="entry name" value="GH13_cat_dom"/>
</dbReference>
<dbReference type="InterPro" id="IPR045857">
    <property type="entry name" value="O16G_dom_2"/>
</dbReference>
<dbReference type="KEGG" id="mpu:MYPU_6330"/>
<dbReference type="EC" id="3.2.1.10" evidence="3"/>
<dbReference type="Proteomes" id="UP000000528">
    <property type="component" value="Chromosome"/>
</dbReference>
<dbReference type="eggNOG" id="COG0366">
    <property type="taxonomic scope" value="Bacteria"/>
</dbReference>
<dbReference type="SUPFAM" id="SSF51445">
    <property type="entry name" value="(Trans)glycosidases"/>
    <property type="match status" value="1"/>
</dbReference>
<dbReference type="SMART" id="SM00642">
    <property type="entry name" value="Aamy"/>
    <property type="match status" value="1"/>
</dbReference>
<keyword evidence="4" id="KW-1185">Reference proteome</keyword>
<organism evidence="4">
    <name type="scientific">Mycoplasmopsis pulmonis (strain UAB CTIP)</name>
    <name type="common">Mycoplasma pulmonis</name>
    <dbReference type="NCBI Taxonomy" id="272635"/>
    <lineage>
        <taxon>Bacteria</taxon>
        <taxon>Bacillati</taxon>
        <taxon>Mycoplasmatota</taxon>
        <taxon>Mycoplasmoidales</taxon>
        <taxon>Metamycoplasmataceae</taxon>
        <taxon>Mycoplasmopsis</taxon>
    </lineage>
</organism>
<dbReference type="GO" id="GO:0004574">
    <property type="term" value="F:oligo-1,6-glucosidase activity"/>
    <property type="evidence" value="ECO:0007669"/>
    <property type="project" value="UniProtKB-EC"/>
</dbReference>